<feature type="compositionally biased region" description="Basic and acidic residues" evidence="1">
    <location>
        <begin position="1"/>
        <end position="15"/>
    </location>
</feature>
<dbReference type="NCBIfam" id="TIGR01549">
    <property type="entry name" value="HAD-SF-IA-v1"/>
    <property type="match status" value="1"/>
</dbReference>
<name>A0ABD5EDZ9_9ACTN</name>
<keyword evidence="2" id="KW-0378">Hydrolase</keyword>
<dbReference type="AlphaFoldDB" id="A0ABD5EDZ9"/>
<reference evidence="3" key="1">
    <citation type="submission" date="2023-07" db="EMBL/GenBank/DDBJ databases">
        <title>30 novel species of actinomycetes from the DSMZ collection.</title>
        <authorList>
            <person name="Nouioui I."/>
        </authorList>
    </citation>
    <scope>NUCLEOTIDE SEQUENCE [LARGE SCALE GENOMIC DNA]</scope>
    <source>
        <strain evidence="3">DSM 41982</strain>
    </source>
</reference>
<dbReference type="Gene3D" id="3.40.50.1000">
    <property type="entry name" value="HAD superfamily/HAD-like"/>
    <property type="match status" value="1"/>
</dbReference>
<feature type="region of interest" description="Disordered" evidence="1">
    <location>
        <begin position="1"/>
        <end position="33"/>
    </location>
</feature>
<comment type="caution">
    <text evidence="2">The sequence shown here is derived from an EMBL/GenBank/DDBJ whole genome shotgun (WGS) entry which is preliminary data.</text>
</comment>
<dbReference type="Proteomes" id="UP001183607">
    <property type="component" value="Unassembled WGS sequence"/>
</dbReference>
<dbReference type="RefSeq" id="WP_052862371.1">
    <property type="nucleotide sequence ID" value="NZ_JAVRER010000097.1"/>
</dbReference>
<dbReference type="SUPFAM" id="SSF56784">
    <property type="entry name" value="HAD-like"/>
    <property type="match status" value="1"/>
</dbReference>
<dbReference type="EMBL" id="JAVRER010000097">
    <property type="protein sequence ID" value="MDT0419661.1"/>
    <property type="molecule type" value="Genomic_DNA"/>
</dbReference>
<dbReference type="Pfam" id="PF00702">
    <property type="entry name" value="Hydrolase"/>
    <property type="match status" value="1"/>
</dbReference>
<sequence>MTTTRTHTEPEHACFARESGPRPGPESGPAVPALRAETPAEPLTELLDRTRWVLFDFDGPVCRLFAGHPARGIARRMASWLDARPGGRALAAGAALSKNPQALLRAVGTRDTEGGTVRALESLLTQEELKAVESARPTPHLAELLHTWYEAGRRFAVTTNNSPLAARRYLELQHLDGYFADHYHGRSLPLRLKPDPYCLTEAVRSLDADPRATLMIGDEPGDAKAARAAGIPFLGYAERPSRRAELCAAGAKHVVASYAEVL</sequence>
<protein>
    <submittedName>
        <fullName evidence="2">HAD-IA family hydrolase</fullName>
    </submittedName>
</protein>
<proteinExistence type="predicted"/>
<organism evidence="2 3">
    <name type="scientific">Streptomyces evansiae</name>
    <dbReference type="NCBI Taxonomy" id="3075535"/>
    <lineage>
        <taxon>Bacteria</taxon>
        <taxon>Bacillati</taxon>
        <taxon>Actinomycetota</taxon>
        <taxon>Actinomycetes</taxon>
        <taxon>Kitasatosporales</taxon>
        <taxon>Streptomycetaceae</taxon>
        <taxon>Streptomyces</taxon>
    </lineage>
</organism>
<dbReference type="PANTHER" id="PTHR43434:SF1">
    <property type="entry name" value="PHOSPHOGLYCOLATE PHOSPHATASE"/>
    <property type="match status" value="1"/>
</dbReference>
<gene>
    <name evidence="2" type="ORF">RM574_29745</name>
</gene>
<evidence type="ECO:0000313" key="3">
    <source>
        <dbReference type="Proteomes" id="UP001183607"/>
    </source>
</evidence>
<evidence type="ECO:0000313" key="2">
    <source>
        <dbReference type="EMBL" id="MDT0419661.1"/>
    </source>
</evidence>
<dbReference type="InterPro" id="IPR023214">
    <property type="entry name" value="HAD_sf"/>
</dbReference>
<dbReference type="GO" id="GO:0016787">
    <property type="term" value="F:hydrolase activity"/>
    <property type="evidence" value="ECO:0007669"/>
    <property type="project" value="UniProtKB-KW"/>
</dbReference>
<dbReference type="CDD" id="cd01427">
    <property type="entry name" value="HAD_like"/>
    <property type="match status" value="1"/>
</dbReference>
<dbReference type="InterPro" id="IPR006439">
    <property type="entry name" value="HAD-SF_hydro_IA"/>
</dbReference>
<accession>A0ABD5EDZ9</accession>
<dbReference type="PANTHER" id="PTHR43434">
    <property type="entry name" value="PHOSPHOGLYCOLATE PHOSPHATASE"/>
    <property type="match status" value="1"/>
</dbReference>
<dbReference type="InterPro" id="IPR036412">
    <property type="entry name" value="HAD-like_sf"/>
</dbReference>
<evidence type="ECO:0000256" key="1">
    <source>
        <dbReference type="SAM" id="MobiDB-lite"/>
    </source>
</evidence>
<dbReference type="InterPro" id="IPR050155">
    <property type="entry name" value="HAD-like_hydrolase_sf"/>
</dbReference>